<dbReference type="AlphaFoldDB" id="A0A2X2CK05"/>
<evidence type="ECO:0000313" key="4">
    <source>
        <dbReference type="Proteomes" id="UP000250443"/>
    </source>
</evidence>
<keyword evidence="5" id="KW-1185">Reference proteome</keyword>
<dbReference type="Proteomes" id="UP000626180">
    <property type="component" value="Unassembled WGS sequence"/>
</dbReference>
<reference evidence="3 4" key="1">
    <citation type="submission" date="2018-06" db="EMBL/GenBank/DDBJ databases">
        <authorList>
            <consortium name="Pathogen Informatics"/>
            <person name="Doyle S."/>
        </authorList>
    </citation>
    <scope>NUCLEOTIDE SEQUENCE [LARGE SCALE GENOMIC DNA]</scope>
    <source>
        <strain evidence="3 4">NCTC11842</strain>
    </source>
</reference>
<reference evidence="2 6" key="3">
    <citation type="submission" date="2020-11" db="EMBL/GenBank/DDBJ databases">
        <title>Enhanced detection system for hospital associated transmission using whole genome sequencing surveillance.</title>
        <authorList>
            <person name="Harrison L.H."/>
            <person name="Van Tyne D."/>
            <person name="Marsh J.W."/>
            <person name="Griffith M.P."/>
            <person name="Snyder D.J."/>
            <person name="Cooper V.S."/>
            <person name="Mustapha M."/>
        </authorList>
    </citation>
    <scope>NUCLEOTIDE SEQUENCE [LARGE SCALE GENOMIC DNA]</scope>
    <source>
        <strain evidence="2 6">PSB00013</strain>
    </source>
</reference>
<proteinExistence type="predicted"/>
<name>A0A2X2CK05_PSELU</name>
<gene>
    <name evidence="2" type="ORF">I5Q09_11860</name>
    <name evidence="1" type="ORF">IRZ65_04620</name>
    <name evidence="3" type="ORF">NCTC11842_02821</name>
</gene>
<evidence type="ECO:0000313" key="2">
    <source>
        <dbReference type="EMBL" id="MBH3439380.1"/>
    </source>
</evidence>
<sequence length="74" mass="8298">MPKWKITYTNNDGNTSVVETEAEQKPDMEQAAQLVRDQALDSYDSSDLPQDYEAPTVALLERYGIMISGIAQMD</sequence>
<evidence type="ECO:0000313" key="3">
    <source>
        <dbReference type="EMBL" id="SPZ08507.1"/>
    </source>
</evidence>
<accession>A0A2X2CK05</accession>
<dbReference type="Proteomes" id="UP000250443">
    <property type="component" value="Unassembled WGS sequence"/>
</dbReference>
<reference evidence="1 5" key="2">
    <citation type="submission" date="2020-10" db="EMBL/GenBank/DDBJ databases">
        <title>Genome sequences of Pseudomonas isolates.</title>
        <authorList>
            <person name="Wessels L."/>
            <person name="Reich F."/>
            <person name="Hammerl J."/>
        </authorList>
    </citation>
    <scope>NUCLEOTIDE SEQUENCE [LARGE SCALE GENOMIC DNA]</scope>
    <source>
        <strain evidence="1 5">20-MO00624-0</strain>
    </source>
</reference>
<dbReference type="GeneID" id="300269544"/>
<evidence type="ECO:0000313" key="5">
    <source>
        <dbReference type="Proteomes" id="UP000626180"/>
    </source>
</evidence>
<dbReference type="EMBL" id="UAUF01000012">
    <property type="protein sequence ID" value="SPZ08507.1"/>
    <property type="molecule type" value="Genomic_DNA"/>
</dbReference>
<dbReference type="RefSeq" id="WP_010795015.1">
    <property type="nucleotide sequence ID" value="NZ_CP044086.1"/>
</dbReference>
<dbReference type="EMBL" id="JADMCD010000002">
    <property type="protein sequence ID" value="MBF8639965.1"/>
    <property type="molecule type" value="Genomic_DNA"/>
</dbReference>
<dbReference type="Proteomes" id="UP000638986">
    <property type="component" value="Unassembled WGS sequence"/>
</dbReference>
<protein>
    <submittedName>
        <fullName evidence="3">Uncharacterized protein</fullName>
    </submittedName>
</protein>
<evidence type="ECO:0000313" key="1">
    <source>
        <dbReference type="EMBL" id="MBF8639965.1"/>
    </source>
</evidence>
<organism evidence="3 4">
    <name type="scientific">Pseudomonas luteola</name>
    <dbReference type="NCBI Taxonomy" id="47886"/>
    <lineage>
        <taxon>Bacteria</taxon>
        <taxon>Pseudomonadati</taxon>
        <taxon>Pseudomonadota</taxon>
        <taxon>Gammaproteobacteria</taxon>
        <taxon>Pseudomonadales</taxon>
        <taxon>Pseudomonadaceae</taxon>
        <taxon>Pseudomonas</taxon>
    </lineage>
</organism>
<evidence type="ECO:0000313" key="6">
    <source>
        <dbReference type="Proteomes" id="UP000638986"/>
    </source>
</evidence>
<dbReference type="EMBL" id="JADTXM010000007">
    <property type="protein sequence ID" value="MBH3439380.1"/>
    <property type="molecule type" value="Genomic_DNA"/>
</dbReference>